<evidence type="ECO:0000259" key="1">
    <source>
        <dbReference type="PROSITE" id="PS50822"/>
    </source>
</evidence>
<dbReference type="GO" id="GO:0003676">
    <property type="term" value="F:nucleic acid binding"/>
    <property type="evidence" value="ECO:0007669"/>
    <property type="project" value="InterPro"/>
</dbReference>
<sequence length="338" mass="37548">TKTPPIFAANPLGDVEQQLRNFYQQTGNRNRKRPQLIVCVLPNTGISLYAEIKRVSDTVLGVSTQCVQVKHTRLPKKQMNVKLGGDNSFIHPKEIPFLSEKPTIIMGADVTHPTGGDAGGRPSIASLVGSMDAQGARYASAVRVQGSRVESIEDMGGMCKEILRAFYQSTGRKPARILFYRDGVSEGQFATVLEKEVRLEPGYRPTITWVVVQKRHHTTFFPVSKQQADRSGNCPAGTLVETDITHPTEFDFYVSLDLRRELNKKKWRNNPGLALTFSPFPFPPSGCYLDIMCERARFHAKSESWSDAASSIESDDAATGALSYAKVMPELQNVMYCE</sequence>
<dbReference type="PROSITE" id="PS50822">
    <property type="entry name" value="PIWI"/>
    <property type="match status" value="1"/>
</dbReference>
<gene>
    <name evidence="2" type="ORF">BJ554DRAFT_2488</name>
</gene>
<feature type="non-terminal residue" evidence="2">
    <location>
        <position position="1"/>
    </location>
</feature>
<evidence type="ECO:0000313" key="2">
    <source>
        <dbReference type="EMBL" id="KAG5462993.1"/>
    </source>
</evidence>
<dbReference type="Gene3D" id="3.40.50.2300">
    <property type="match status" value="1"/>
</dbReference>
<reference evidence="2 3" key="1">
    <citation type="journal article" name="Sci. Rep.">
        <title>Genome-scale phylogenetic analyses confirm Olpidium as the closest living zoosporic fungus to the non-flagellated, terrestrial fungi.</title>
        <authorList>
            <person name="Chang Y."/>
            <person name="Rochon D."/>
            <person name="Sekimoto S."/>
            <person name="Wang Y."/>
            <person name="Chovatia M."/>
            <person name="Sandor L."/>
            <person name="Salamov A."/>
            <person name="Grigoriev I.V."/>
            <person name="Stajich J.E."/>
            <person name="Spatafora J.W."/>
        </authorList>
    </citation>
    <scope>NUCLEOTIDE SEQUENCE [LARGE SCALE GENOMIC DNA]</scope>
    <source>
        <strain evidence="2">S191</strain>
    </source>
</reference>
<feature type="domain" description="Piwi" evidence="1">
    <location>
        <begin position="36"/>
        <end position="255"/>
    </location>
</feature>
<dbReference type="SUPFAM" id="SSF53098">
    <property type="entry name" value="Ribonuclease H-like"/>
    <property type="match status" value="1"/>
</dbReference>
<comment type="caution">
    <text evidence="2">The sequence shown here is derived from an EMBL/GenBank/DDBJ whole genome shotgun (WGS) entry which is preliminary data.</text>
</comment>
<dbReference type="Proteomes" id="UP000673691">
    <property type="component" value="Unassembled WGS sequence"/>
</dbReference>
<dbReference type="InterPro" id="IPR003165">
    <property type="entry name" value="Piwi"/>
</dbReference>
<accession>A0A8H8A1J9</accession>
<dbReference type="Pfam" id="PF02171">
    <property type="entry name" value="Piwi"/>
    <property type="match status" value="1"/>
</dbReference>
<evidence type="ECO:0000313" key="3">
    <source>
        <dbReference type="Proteomes" id="UP000673691"/>
    </source>
</evidence>
<dbReference type="AlphaFoldDB" id="A0A8H8A1J9"/>
<dbReference type="EMBL" id="JAEFCI010001310">
    <property type="protein sequence ID" value="KAG5462993.1"/>
    <property type="molecule type" value="Genomic_DNA"/>
</dbReference>
<dbReference type="SMART" id="SM00950">
    <property type="entry name" value="Piwi"/>
    <property type="match status" value="1"/>
</dbReference>
<dbReference type="InterPro" id="IPR012337">
    <property type="entry name" value="RNaseH-like_sf"/>
</dbReference>
<dbReference type="InterPro" id="IPR036397">
    <property type="entry name" value="RNaseH_sf"/>
</dbReference>
<protein>
    <submittedName>
        <fullName evidence="2">Piwi domain-containing protein</fullName>
    </submittedName>
</protein>
<dbReference type="PANTHER" id="PTHR22891">
    <property type="entry name" value="EUKARYOTIC TRANSLATION INITIATION FACTOR 2C"/>
    <property type="match status" value="1"/>
</dbReference>
<organism evidence="2 3">
    <name type="scientific">Olpidium bornovanus</name>
    <dbReference type="NCBI Taxonomy" id="278681"/>
    <lineage>
        <taxon>Eukaryota</taxon>
        <taxon>Fungi</taxon>
        <taxon>Fungi incertae sedis</taxon>
        <taxon>Olpidiomycota</taxon>
        <taxon>Olpidiomycotina</taxon>
        <taxon>Olpidiomycetes</taxon>
        <taxon>Olpidiales</taxon>
        <taxon>Olpidiaceae</taxon>
        <taxon>Olpidium</taxon>
    </lineage>
</organism>
<name>A0A8H8A1J9_9FUNG</name>
<dbReference type="OrthoDB" id="10252740at2759"/>
<proteinExistence type="predicted"/>
<keyword evidence="3" id="KW-1185">Reference proteome</keyword>
<dbReference type="Gene3D" id="3.30.420.10">
    <property type="entry name" value="Ribonuclease H-like superfamily/Ribonuclease H"/>
    <property type="match status" value="1"/>
</dbReference>